<proteinExistence type="predicted"/>
<feature type="domain" description="SLH" evidence="3">
    <location>
        <begin position="30"/>
        <end position="93"/>
    </location>
</feature>
<feature type="signal peptide" evidence="2">
    <location>
        <begin position="1"/>
        <end position="31"/>
    </location>
</feature>
<comment type="caution">
    <text evidence="4">The sequence shown here is derived from an EMBL/GenBank/DDBJ whole genome shotgun (WGS) entry which is preliminary data.</text>
</comment>
<gene>
    <name evidence="4" type="ORF">H9841_02060</name>
</gene>
<sequence length="229" mass="25064">MKEKKTWSKQLLSRTISLATACCLLTGAAGAVTFTDVPGNHWAKSYIEAAADKGYVSGVGSGKFNPEASVSGVEFVSMIMRAFYPEDLEGREVKKVWYDPYLYAALDADILSYTSIGFTPYEWSTVGTQPLNRYEVAMLAFNGLRNRGVLSGLDKDTCVSKAQAHFTDWDSVPDYLYEGLTDYYRYGIAFCYATGVLSDTGNGAFEGAKTVSRAQACSILIRMDEAING</sequence>
<keyword evidence="2" id="KW-0732">Signal</keyword>
<dbReference type="AlphaFoldDB" id="A0A9D2BX20"/>
<evidence type="ECO:0000259" key="3">
    <source>
        <dbReference type="PROSITE" id="PS51272"/>
    </source>
</evidence>
<reference evidence="4" key="1">
    <citation type="journal article" date="2021" name="PeerJ">
        <title>Extensive microbial diversity within the chicken gut microbiome revealed by metagenomics and culture.</title>
        <authorList>
            <person name="Gilroy R."/>
            <person name="Ravi A."/>
            <person name="Getino M."/>
            <person name="Pursley I."/>
            <person name="Horton D.L."/>
            <person name="Alikhan N.F."/>
            <person name="Baker D."/>
            <person name="Gharbi K."/>
            <person name="Hall N."/>
            <person name="Watson M."/>
            <person name="Adriaenssens E.M."/>
            <person name="Foster-Nyarko E."/>
            <person name="Jarju S."/>
            <person name="Secka A."/>
            <person name="Antonio M."/>
            <person name="Oren A."/>
            <person name="Chaudhuri R.R."/>
            <person name="La Ragione R."/>
            <person name="Hildebrand F."/>
            <person name="Pallen M.J."/>
        </authorList>
    </citation>
    <scope>NUCLEOTIDE SEQUENCE</scope>
    <source>
        <strain evidence="4">ChiBcec16_6824</strain>
    </source>
</reference>
<accession>A0A9D2BX20</accession>
<dbReference type="EMBL" id="DXDX01000041">
    <property type="protein sequence ID" value="HIY20671.1"/>
    <property type="molecule type" value="Genomic_DNA"/>
</dbReference>
<dbReference type="Proteomes" id="UP000823868">
    <property type="component" value="Unassembled WGS sequence"/>
</dbReference>
<organism evidence="4 5">
    <name type="scientific">Candidatus Flavonifractor merdigallinarum</name>
    <dbReference type="NCBI Taxonomy" id="2838589"/>
    <lineage>
        <taxon>Bacteria</taxon>
        <taxon>Bacillati</taxon>
        <taxon>Bacillota</taxon>
        <taxon>Clostridia</taxon>
        <taxon>Eubacteriales</taxon>
        <taxon>Oscillospiraceae</taxon>
        <taxon>Flavonifractor</taxon>
    </lineage>
</organism>
<protein>
    <submittedName>
        <fullName evidence="4">S-layer homology domain-containing protein</fullName>
    </submittedName>
</protein>
<feature type="domain" description="SLH" evidence="3">
    <location>
        <begin position="163"/>
        <end position="229"/>
    </location>
</feature>
<name>A0A9D2BX20_9FIRM</name>
<dbReference type="PROSITE" id="PS51272">
    <property type="entry name" value="SLH"/>
    <property type="match status" value="2"/>
</dbReference>
<keyword evidence="1" id="KW-0677">Repeat</keyword>
<reference evidence="4" key="2">
    <citation type="submission" date="2021-04" db="EMBL/GenBank/DDBJ databases">
        <authorList>
            <person name="Gilroy R."/>
        </authorList>
    </citation>
    <scope>NUCLEOTIDE SEQUENCE</scope>
    <source>
        <strain evidence="4">ChiBcec16_6824</strain>
    </source>
</reference>
<evidence type="ECO:0000313" key="4">
    <source>
        <dbReference type="EMBL" id="HIY20671.1"/>
    </source>
</evidence>
<dbReference type="InterPro" id="IPR001119">
    <property type="entry name" value="SLH_dom"/>
</dbReference>
<feature type="chain" id="PRO_5039325377" evidence="2">
    <location>
        <begin position="32"/>
        <end position="229"/>
    </location>
</feature>
<evidence type="ECO:0000256" key="1">
    <source>
        <dbReference type="ARBA" id="ARBA00022737"/>
    </source>
</evidence>
<dbReference type="Pfam" id="PF00395">
    <property type="entry name" value="SLH"/>
    <property type="match status" value="2"/>
</dbReference>
<evidence type="ECO:0000256" key="2">
    <source>
        <dbReference type="SAM" id="SignalP"/>
    </source>
</evidence>
<evidence type="ECO:0000313" key="5">
    <source>
        <dbReference type="Proteomes" id="UP000823868"/>
    </source>
</evidence>